<protein>
    <recommendedName>
        <fullName evidence="5">DUF916 domain-containing protein</fullName>
    </recommendedName>
</protein>
<dbReference type="STRING" id="1798689.A3I29_01245"/>
<evidence type="ECO:0008006" key="5">
    <source>
        <dbReference type="Google" id="ProtNLM"/>
    </source>
</evidence>
<keyword evidence="1" id="KW-1133">Transmembrane helix</keyword>
<comment type="caution">
    <text evidence="3">The sequence shown here is derived from an EMBL/GenBank/DDBJ whole genome shotgun (WGS) entry which is preliminary data.</text>
</comment>
<keyword evidence="2" id="KW-0732">Signal</keyword>
<dbReference type="AlphaFoldDB" id="A0A1F6N9N9"/>
<sequence>MLRRFGFIVALAAGLAISPAAQAVSLSPLRYHLAIDPGKEQVVWVKVTNTDAVAATFKVRVGGAKQSEAGRPIFGNSLDEAEAWISPRDTKILLRSGEEKKVYFNVAVPEGTAPGTHTGALVVENIAKNTLSGQVATLLLIDVAGIVEEAATIESWQLPTFIRKPHLNADLLLKNNGTVAMPVRGTITISSVFGKKIDSREIALGGTVLPGTKRASHINERFPLVAGPYKVELLIRYGLSDTIIRREKTLWYFPVWLMVSIVMIVVVWIGSRFRKKI</sequence>
<accession>A0A1F6N9N9</accession>
<evidence type="ECO:0000256" key="1">
    <source>
        <dbReference type="SAM" id="Phobius"/>
    </source>
</evidence>
<keyword evidence="1" id="KW-0472">Membrane</keyword>
<name>A0A1F6N9N9_9BACT</name>
<evidence type="ECO:0000313" key="4">
    <source>
        <dbReference type="Proteomes" id="UP000178726"/>
    </source>
</evidence>
<dbReference type="EMBL" id="MFQK01000037">
    <property type="protein sequence ID" value="OGH80642.1"/>
    <property type="molecule type" value="Genomic_DNA"/>
</dbReference>
<keyword evidence="1" id="KW-0812">Transmembrane</keyword>
<evidence type="ECO:0000256" key="2">
    <source>
        <dbReference type="SAM" id="SignalP"/>
    </source>
</evidence>
<organism evidence="3 4">
    <name type="scientific">Candidatus Magasanikbacteria bacterium RIFCSPLOWO2_02_FULL_44_11</name>
    <dbReference type="NCBI Taxonomy" id="1798689"/>
    <lineage>
        <taxon>Bacteria</taxon>
        <taxon>Candidatus Magasanikiibacteriota</taxon>
    </lineage>
</organism>
<proteinExistence type="predicted"/>
<feature type="transmembrane region" description="Helical" evidence="1">
    <location>
        <begin position="250"/>
        <end position="270"/>
    </location>
</feature>
<evidence type="ECO:0000313" key="3">
    <source>
        <dbReference type="EMBL" id="OGH80642.1"/>
    </source>
</evidence>
<reference evidence="3 4" key="1">
    <citation type="journal article" date="2016" name="Nat. Commun.">
        <title>Thousands of microbial genomes shed light on interconnected biogeochemical processes in an aquifer system.</title>
        <authorList>
            <person name="Anantharaman K."/>
            <person name="Brown C.T."/>
            <person name="Hug L.A."/>
            <person name="Sharon I."/>
            <person name="Castelle C.J."/>
            <person name="Probst A.J."/>
            <person name="Thomas B.C."/>
            <person name="Singh A."/>
            <person name="Wilkins M.J."/>
            <person name="Karaoz U."/>
            <person name="Brodie E.L."/>
            <person name="Williams K.H."/>
            <person name="Hubbard S.S."/>
            <person name="Banfield J.F."/>
        </authorList>
    </citation>
    <scope>NUCLEOTIDE SEQUENCE [LARGE SCALE GENOMIC DNA]</scope>
</reference>
<gene>
    <name evidence="3" type="ORF">A3I29_01245</name>
</gene>
<feature type="chain" id="PRO_5009525752" description="DUF916 domain-containing protein" evidence="2">
    <location>
        <begin position="24"/>
        <end position="277"/>
    </location>
</feature>
<dbReference type="Proteomes" id="UP000178726">
    <property type="component" value="Unassembled WGS sequence"/>
</dbReference>
<feature type="signal peptide" evidence="2">
    <location>
        <begin position="1"/>
        <end position="23"/>
    </location>
</feature>